<protein>
    <recommendedName>
        <fullName evidence="9">Superoxide dismutase [Cu-Zn]</fullName>
        <ecNumber evidence="9">1.15.1.1</ecNumber>
    </recommendedName>
</protein>
<dbReference type="SUPFAM" id="SSF49329">
    <property type="entry name" value="Cu,Zn superoxide dismutase-like"/>
    <property type="match status" value="1"/>
</dbReference>
<dbReference type="CDD" id="cd00305">
    <property type="entry name" value="Cu-Zn_Superoxide_Dismutase"/>
    <property type="match status" value="1"/>
</dbReference>
<dbReference type="EC" id="1.15.1.1" evidence="9"/>
<keyword evidence="12" id="KW-1185">Reference proteome</keyword>
<comment type="cofactor">
    <cofactor evidence="9">
        <name>Zn(2+)</name>
        <dbReference type="ChEBI" id="CHEBI:29105"/>
    </cofactor>
    <text evidence="9">Binds 1 zinc ion per subunit.</text>
</comment>
<organism evidence="11 12">
    <name type="scientific">Acanthoscelides obtectus</name>
    <name type="common">Bean weevil</name>
    <name type="synonym">Bruchus obtectus</name>
    <dbReference type="NCBI Taxonomy" id="200917"/>
    <lineage>
        <taxon>Eukaryota</taxon>
        <taxon>Metazoa</taxon>
        <taxon>Ecdysozoa</taxon>
        <taxon>Arthropoda</taxon>
        <taxon>Hexapoda</taxon>
        <taxon>Insecta</taxon>
        <taxon>Pterygota</taxon>
        <taxon>Neoptera</taxon>
        <taxon>Endopterygota</taxon>
        <taxon>Coleoptera</taxon>
        <taxon>Polyphaga</taxon>
        <taxon>Cucujiformia</taxon>
        <taxon>Chrysomeloidea</taxon>
        <taxon>Chrysomelidae</taxon>
        <taxon>Bruchinae</taxon>
        <taxon>Bruchini</taxon>
        <taxon>Acanthoscelides</taxon>
    </lineage>
</organism>
<evidence type="ECO:0000259" key="10">
    <source>
        <dbReference type="Pfam" id="PF00080"/>
    </source>
</evidence>
<evidence type="ECO:0000256" key="6">
    <source>
        <dbReference type="ARBA" id="ARBA00023008"/>
    </source>
</evidence>
<dbReference type="PRINTS" id="PR00068">
    <property type="entry name" value="CUZNDISMTASE"/>
</dbReference>
<gene>
    <name evidence="11" type="ORF">ACAOBT_LOCUS28687</name>
</gene>
<keyword evidence="4" id="KW-0049">Antioxidant</keyword>
<comment type="cofactor">
    <cofactor evidence="9">
        <name>Cu cation</name>
        <dbReference type="ChEBI" id="CHEBI:23378"/>
    </cofactor>
    <text evidence="9">Binds 1 copper ion per subunit.</text>
</comment>
<evidence type="ECO:0000256" key="3">
    <source>
        <dbReference type="ARBA" id="ARBA00022833"/>
    </source>
</evidence>
<name>A0A9P0M641_ACAOB</name>
<keyword evidence="5 9" id="KW-0560">Oxidoreductase</keyword>
<evidence type="ECO:0000313" key="11">
    <source>
        <dbReference type="EMBL" id="CAH2005696.1"/>
    </source>
</evidence>
<evidence type="ECO:0000256" key="8">
    <source>
        <dbReference type="ARBA" id="ARBA00049204"/>
    </source>
</evidence>
<evidence type="ECO:0000256" key="1">
    <source>
        <dbReference type="ARBA" id="ARBA00010457"/>
    </source>
</evidence>
<dbReference type="GO" id="GO:0004784">
    <property type="term" value="F:superoxide dismutase activity"/>
    <property type="evidence" value="ECO:0007669"/>
    <property type="project" value="UniProtKB-EC"/>
</dbReference>
<dbReference type="EMBL" id="CAKOFQ010007653">
    <property type="protein sequence ID" value="CAH2005696.1"/>
    <property type="molecule type" value="Genomic_DNA"/>
</dbReference>
<proteinExistence type="inferred from homology"/>
<dbReference type="PROSITE" id="PS00332">
    <property type="entry name" value="SOD_CU_ZN_2"/>
    <property type="match status" value="1"/>
</dbReference>
<dbReference type="InterPro" id="IPR024134">
    <property type="entry name" value="SOD_Cu/Zn_/chaperone"/>
</dbReference>
<evidence type="ECO:0000313" key="12">
    <source>
        <dbReference type="Proteomes" id="UP001152888"/>
    </source>
</evidence>
<keyword evidence="6 9" id="KW-0186">Copper</keyword>
<comment type="catalytic activity">
    <reaction evidence="8 9">
        <text>2 superoxide + 2 H(+) = H2O2 + O2</text>
        <dbReference type="Rhea" id="RHEA:20696"/>
        <dbReference type="ChEBI" id="CHEBI:15378"/>
        <dbReference type="ChEBI" id="CHEBI:15379"/>
        <dbReference type="ChEBI" id="CHEBI:16240"/>
        <dbReference type="ChEBI" id="CHEBI:18421"/>
        <dbReference type="EC" id="1.15.1.1"/>
    </reaction>
</comment>
<comment type="caution">
    <text evidence="11">The sequence shown here is derived from an EMBL/GenBank/DDBJ whole genome shotgun (WGS) entry which is preliminary data.</text>
</comment>
<dbReference type="Pfam" id="PF00080">
    <property type="entry name" value="Sod_Cu"/>
    <property type="match status" value="1"/>
</dbReference>
<dbReference type="AlphaFoldDB" id="A0A9P0M641"/>
<keyword evidence="7" id="KW-1015">Disulfide bond</keyword>
<evidence type="ECO:0000256" key="4">
    <source>
        <dbReference type="ARBA" id="ARBA00022862"/>
    </source>
</evidence>
<sequence>MFIQHEPPVGPTIIRGNITGLPAGRHGLHIHRSGDLRNGCEKIGPHFNPYAKTHGGPTDQNRHVGDLGNIVADASGVAKINFIDNVIDLEGSHCILGRAVVVHEKEDDLGKGGNDESLKTGNAGGRLACGVIGIL</sequence>
<keyword evidence="2 9" id="KW-0479">Metal-binding</keyword>
<dbReference type="InterPro" id="IPR018152">
    <property type="entry name" value="SOD_Cu/Zn_BS"/>
</dbReference>
<dbReference type="InterPro" id="IPR036423">
    <property type="entry name" value="SOD-like_Cu/Zn_dom_sf"/>
</dbReference>
<comment type="function">
    <text evidence="9">Destroys radicals which are normally produced within the cells and which are toxic to biological systems.</text>
</comment>
<evidence type="ECO:0000256" key="2">
    <source>
        <dbReference type="ARBA" id="ARBA00022723"/>
    </source>
</evidence>
<dbReference type="OrthoDB" id="2015551at2759"/>
<dbReference type="InterPro" id="IPR001424">
    <property type="entry name" value="SOD_Cu_Zn_dom"/>
</dbReference>
<accession>A0A9P0M641</accession>
<dbReference type="FunFam" id="2.60.40.200:FF:000003">
    <property type="entry name" value="Superoxide dismutase [Cu-Zn], chloroplastic"/>
    <property type="match status" value="1"/>
</dbReference>
<evidence type="ECO:0000256" key="5">
    <source>
        <dbReference type="ARBA" id="ARBA00023002"/>
    </source>
</evidence>
<evidence type="ECO:0000256" key="7">
    <source>
        <dbReference type="ARBA" id="ARBA00023157"/>
    </source>
</evidence>
<reference evidence="11" key="1">
    <citation type="submission" date="2022-03" db="EMBL/GenBank/DDBJ databases">
        <authorList>
            <person name="Sayadi A."/>
        </authorList>
    </citation>
    <scope>NUCLEOTIDE SEQUENCE</scope>
</reference>
<evidence type="ECO:0000256" key="9">
    <source>
        <dbReference type="RuleBase" id="RU000393"/>
    </source>
</evidence>
<feature type="domain" description="Superoxide dismutase copper/zinc binding" evidence="10">
    <location>
        <begin position="2"/>
        <end position="132"/>
    </location>
</feature>
<dbReference type="GO" id="GO:0005507">
    <property type="term" value="F:copper ion binding"/>
    <property type="evidence" value="ECO:0007669"/>
    <property type="project" value="InterPro"/>
</dbReference>
<comment type="similarity">
    <text evidence="1 9">Belongs to the Cu-Zn superoxide dismutase family.</text>
</comment>
<keyword evidence="3 9" id="KW-0862">Zinc</keyword>
<dbReference type="Proteomes" id="UP001152888">
    <property type="component" value="Unassembled WGS sequence"/>
</dbReference>
<dbReference type="PANTHER" id="PTHR10003">
    <property type="entry name" value="SUPEROXIDE DISMUTASE CU-ZN -RELATED"/>
    <property type="match status" value="1"/>
</dbReference>
<dbReference type="Gene3D" id="2.60.40.200">
    <property type="entry name" value="Superoxide dismutase, copper/zinc binding domain"/>
    <property type="match status" value="1"/>
</dbReference>